<accession>A0ABM8CUJ0</accession>
<feature type="region of interest" description="Disordered" evidence="1">
    <location>
        <begin position="1"/>
        <end position="34"/>
    </location>
</feature>
<dbReference type="Proteomes" id="UP001317870">
    <property type="component" value="Chromosome"/>
</dbReference>
<dbReference type="Gene3D" id="3.40.50.10490">
    <property type="entry name" value="Glucose-6-phosphate isomerase like protein, domain 1"/>
    <property type="match status" value="1"/>
</dbReference>
<protein>
    <submittedName>
        <fullName evidence="2">Uncharacterized protein</fullName>
    </submittedName>
</protein>
<evidence type="ECO:0000313" key="3">
    <source>
        <dbReference type="Proteomes" id="UP001317870"/>
    </source>
</evidence>
<name>A0ABM8CUJ0_9NOCA</name>
<evidence type="ECO:0000256" key="1">
    <source>
        <dbReference type="SAM" id="MobiDB-lite"/>
    </source>
</evidence>
<proteinExistence type="predicted"/>
<organism evidence="2 3">
    <name type="scientific">Nocardia sputorum</name>
    <dbReference type="NCBI Taxonomy" id="2984338"/>
    <lineage>
        <taxon>Bacteria</taxon>
        <taxon>Bacillati</taxon>
        <taxon>Actinomycetota</taxon>
        <taxon>Actinomycetes</taxon>
        <taxon>Mycobacteriales</taxon>
        <taxon>Nocardiaceae</taxon>
        <taxon>Nocardia</taxon>
    </lineage>
</organism>
<dbReference type="RefSeq" id="WP_281878683.1">
    <property type="nucleotide sequence ID" value="NZ_AP026976.1"/>
</dbReference>
<evidence type="ECO:0000313" key="2">
    <source>
        <dbReference type="EMBL" id="BDT98631.1"/>
    </source>
</evidence>
<sequence length="72" mass="7404">MKVPTVSEHAGPSADAHAAEVPGVMSKPPNPLALPGDDALSIEADTVATVQEKHLVLVHGLCTALEAALERE</sequence>
<gene>
    <name evidence="2" type="ORF">IFM12276_16600</name>
</gene>
<reference evidence="2 3" key="1">
    <citation type="submission" date="2022-11" db="EMBL/GenBank/DDBJ databases">
        <title>Genome Sequencing of Nocardia sp. ON39_IFM12276 and assembly.</title>
        <authorList>
            <person name="Shimojima M."/>
            <person name="Toyokawa M."/>
            <person name="Uesaka K."/>
        </authorList>
    </citation>
    <scope>NUCLEOTIDE SEQUENCE [LARGE SCALE GENOMIC DNA]</scope>
    <source>
        <strain evidence="2 3">IFM 12276</strain>
    </source>
</reference>
<dbReference type="EMBL" id="AP026978">
    <property type="protein sequence ID" value="BDT98631.1"/>
    <property type="molecule type" value="Genomic_DNA"/>
</dbReference>
<keyword evidence="3" id="KW-1185">Reference proteome</keyword>